<dbReference type="SMART" id="SM00869">
    <property type="entry name" value="Autotransporter"/>
    <property type="match status" value="1"/>
</dbReference>
<dbReference type="InterPro" id="IPR011050">
    <property type="entry name" value="Pectin_lyase_fold/virulence"/>
</dbReference>
<dbReference type="InterPro" id="IPR013425">
    <property type="entry name" value="Autotrns_rpt"/>
</dbReference>
<evidence type="ECO:0000259" key="2">
    <source>
        <dbReference type="PROSITE" id="PS51208"/>
    </source>
</evidence>
<dbReference type="Pfam" id="PF03797">
    <property type="entry name" value="Autotransporter"/>
    <property type="match status" value="1"/>
</dbReference>
<dbReference type="Proteomes" id="UP000093737">
    <property type="component" value="Unassembled WGS sequence"/>
</dbReference>
<dbReference type="EMBL" id="LYTK01000020">
    <property type="protein sequence ID" value="OBQ61881.1"/>
    <property type="molecule type" value="Genomic_DNA"/>
</dbReference>
<evidence type="ECO:0000256" key="1">
    <source>
        <dbReference type="ARBA" id="ARBA00022729"/>
    </source>
</evidence>
<proteinExistence type="predicted"/>
<keyword evidence="1" id="KW-0732">Signal</keyword>
<accession>A0AA91F0H4</accession>
<evidence type="ECO:0000313" key="3">
    <source>
        <dbReference type="EMBL" id="OBQ61881.1"/>
    </source>
</evidence>
<dbReference type="Gene3D" id="2.40.128.130">
    <property type="entry name" value="Autotransporter beta-domain"/>
    <property type="match status" value="1"/>
</dbReference>
<dbReference type="SUPFAM" id="SSF51126">
    <property type="entry name" value="Pectin lyase-like"/>
    <property type="match status" value="1"/>
</dbReference>
<reference evidence="3 4" key="1">
    <citation type="submission" date="2016-05" db="EMBL/GenBank/DDBJ databases">
        <authorList>
            <person name="Ramsay J.P."/>
        </authorList>
    </citation>
    <scope>NUCLEOTIDE SEQUENCE [LARGE SCALE GENOMIC DNA]</scope>
    <source>
        <strain evidence="3 4">NZP2042</strain>
    </source>
</reference>
<dbReference type="Pfam" id="PF12951">
    <property type="entry name" value="PATR"/>
    <property type="match status" value="4"/>
</dbReference>
<dbReference type="AlphaFoldDB" id="A0AA91F0H4"/>
<name>A0AA91F0H4_RHILI</name>
<gene>
    <name evidence="3" type="ORF">A8145_19460</name>
</gene>
<feature type="domain" description="Autotransporter" evidence="2">
    <location>
        <begin position="735"/>
        <end position="1009"/>
    </location>
</feature>
<sequence>MRYSVSAARAKGDGEVNARLAGSLRSSTSLPALLMAGLIAAAVTPIMSGGASAEDFAHNSGDWGSAANWTPATVPDGVEAVANFNHDAPDQGLGYTVLLTGGPYTVGTLNLNATSTSGGYRFSSGVLNFQASGQASINVQTNNFISDLDAGASFNFVSDTVVTVDAGAHFTADGVISGASLTKSGDGLLTLNGANTYTGGTNLYGGTLSLGNNAALGTGAVYANGGTTIDIQNGITINNDLIMYAGMNLNVGSGATGTYAGQISEFSDPTAIVKTGAGTLVLTNNGNSFSSGAIIDEGTIRVTADHALGTGPITLDGGTLQAGANLNLPNVSILFGAAGGTIDTNGFDVSTTASMGDNDTPSGTFTKTGAGTLTVDGYAGNNNYATATDVAQGTLKAATTNIFSANSAYTVASGATLDLNNFDQAIGSLAGAGAVTSGTGKLTTGGNNGSTVFSGVITGTNGLIKDGTGTFELSGTNALSGGTKVKAGTLLVSGSLASSAVTVDSGATLAGGGTVGSFDASGTVAPGNNAIGTLTVNGTAKFESGSTYAVELNSAGLSDLIDASGAATITNGAGLTVTNIGQSGLVAGTRYTVLEATSVSGTFTLVSDPQVSAFVSLSTTSDATHAYVDVTQTKSFGSAGLTPNQIATGAGLDSAASSALVSAVLGLPSDAAAQAAFDQLSGEVHASAKGMLLQDSHFLQDAVTARLRGAFGDSGKTASLPVMAYGEDGVQSVPADTDRFAVWSQGFGSWGGTDSDGNAAAFDRSTGGLLVGADGLAGDWRIGVVGGYSRTSFNADDRASSGDSDNYHLGLYGGTNWGAIAFRTGAAYTWHRISTSRSVAFQGFTDGLSADYDAATAQAFGELAYKTDAGPFAFEPFANLAYVNLHTDGFAEGGTAALTSGSSSSDATFTTLGVRASTDVTIGGVAATARGMFGWRHAFGDVTPLSTVAFAGGDDFTIAGAPIARDAMLVEAGFDVQLARNATLGLSYAGQFGPDAFDNGFKANLGIRF</sequence>
<dbReference type="InterPro" id="IPR005546">
    <property type="entry name" value="Autotransporte_beta"/>
</dbReference>
<organism evidence="3 4">
    <name type="scientific">Rhizobium loti</name>
    <name type="common">Mesorhizobium loti</name>
    <dbReference type="NCBI Taxonomy" id="381"/>
    <lineage>
        <taxon>Bacteria</taxon>
        <taxon>Pseudomonadati</taxon>
        <taxon>Pseudomonadota</taxon>
        <taxon>Alphaproteobacteria</taxon>
        <taxon>Hyphomicrobiales</taxon>
        <taxon>Phyllobacteriaceae</taxon>
        <taxon>Mesorhizobium</taxon>
    </lineage>
</organism>
<dbReference type="PROSITE" id="PS51208">
    <property type="entry name" value="AUTOTRANSPORTER"/>
    <property type="match status" value="1"/>
</dbReference>
<evidence type="ECO:0000313" key="4">
    <source>
        <dbReference type="Proteomes" id="UP000093737"/>
    </source>
</evidence>
<dbReference type="InterPro" id="IPR006315">
    <property type="entry name" value="OM_autotransptr_brl_dom"/>
</dbReference>
<dbReference type="NCBIfam" id="TIGR02601">
    <property type="entry name" value="autotrns_rpt"/>
    <property type="match status" value="4"/>
</dbReference>
<comment type="caution">
    <text evidence="3">The sequence shown here is derived from an EMBL/GenBank/DDBJ whole genome shotgun (WGS) entry which is preliminary data.</text>
</comment>
<dbReference type="GO" id="GO:0019867">
    <property type="term" value="C:outer membrane"/>
    <property type="evidence" value="ECO:0007669"/>
    <property type="project" value="InterPro"/>
</dbReference>
<dbReference type="InterPro" id="IPR036709">
    <property type="entry name" value="Autotransporte_beta_dom_sf"/>
</dbReference>
<protein>
    <recommendedName>
        <fullName evidence="2">Autotransporter domain-containing protein</fullName>
    </recommendedName>
</protein>
<dbReference type="SUPFAM" id="SSF103515">
    <property type="entry name" value="Autotransporter"/>
    <property type="match status" value="1"/>
</dbReference>
<dbReference type="NCBIfam" id="TIGR01414">
    <property type="entry name" value="autotrans_barl"/>
    <property type="match status" value="1"/>
</dbReference>